<feature type="compositionally biased region" description="Polar residues" evidence="2">
    <location>
        <begin position="37"/>
        <end position="51"/>
    </location>
</feature>
<keyword evidence="4" id="KW-1185">Reference proteome</keyword>
<feature type="compositionally biased region" description="Polar residues" evidence="2">
    <location>
        <begin position="14"/>
        <end position="31"/>
    </location>
</feature>
<reference evidence="3" key="1">
    <citation type="journal article" date="2020" name="Stud. Mycol.">
        <title>101 Dothideomycetes genomes: a test case for predicting lifestyles and emergence of pathogens.</title>
        <authorList>
            <person name="Haridas S."/>
            <person name="Albert R."/>
            <person name="Binder M."/>
            <person name="Bloem J."/>
            <person name="Labutti K."/>
            <person name="Salamov A."/>
            <person name="Andreopoulos B."/>
            <person name="Baker S."/>
            <person name="Barry K."/>
            <person name="Bills G."/>
            <person name="Bluhm B."/>
            <person name="Cannon C."/>
            <person name="Castanera R."/>
            <person name="Culley D."/>
            <person name="Daum C."/>
            <person name="Ezra D."/>
            <person name="Gonzalez J."/>
            <person name="Henrissat B."/>
            <person name="Kuo A."/>
            <person name="Liang C."/>
            <person name="Lipzen A."/>
            <person name="Lutzoni F."/>
            <person name="Magnuson J."/>
            <person name="Mondo S."/>
            <person name="Nolan M."/>
            <person name="Ohm R."/>
            <person name="Pangilinan J."/>
            <person name="Park H.-J."/>
            <person name="Ramirez L."/>
            <person name="Alfaro M."/>
            <person name="Sun H."/>
            <person name="Tritt A."/>
            <person name="Yoshinaga Y."/>
            <person name="Zwiers L.-H."/>
            <person name="Turgeon B."/>
            <person name="Goodwin S."/>
            <person name="Spatafora J."/>
            <person name="Crous P."/>
            <person name="Grigoriev I."/>
        </authorList>
    </citation>
    <scope>NUCLEOTIDE SEQUENCE</scope>
    <source>
        <strain evidence="3">CBS 161.51</strain>
    </source>
</reference>
<dbReference type="InterPro" id="IPR021109">
    <property type="entry name" value="Peptidase_aspartic_dom_sf"/>
</dbReference>
<dbReference type="AlphaFoldDB" id="A0A6A5S9B7"/>
<evidence type="ECO:0000256" key="1">
    <source>
        <dbReference type="SAM" id="Coils"/>
    </source>
</evidence>
<protein>
    <submittedName>
        <fullName evidence="3">Uncharacterized protein</fullName>
    </submittedName>
</protein>
<accession>A0A6A5S9B7</accession>
<dbReference type="SUPFAM" id="SSF50630">
    <property type="entry name" value="Acid proteases"/>
    <property type="match status" value="1"/>
</dbReference>
<feature type="region of interest" description="Disordered" evidence="2">
    <location>
        <begin position="299"/>
        <end position="382"/>
    </location>
</feature>
<evidence type="ECO:0000313" key="4">
    <source>
        <dbReference type="Proteomes" id="UP000800038"/>
    </source>
</evidence>
<dbReference type="CDD" id="cd00303">
    <property type="entry name" value="retropepsin_like"/>
    <property type="match status" value="1"/>
</dbReference>
<dbReference type="Proteomes" id="UP000800038">
    <property type="component" value="Unassembled WGS sequence"/>
</dbReference>
<evidence type="ECO:0000313" key="3">
    <source>
        <dbReference type="EMBL" id="KAF1935016.1"/>
    </source>
</evidence>
<keyword evidence="1" id="KW-0175">Coiled coil</keyword>
<dbReference type="EMBL" id="ML976327">
    <property type="protein sequence ID" value="KAF1935016.1"/>
    <property type="molecule type" value="Genomic_DNA"/>
</dbReference>
<feature type="region of interest" description="Disordered" evidence="2">
    <location>
        <begin position="1"/>
        <end position="51"/>
    </location>
</feature>
<gene>
    <name evidence="3" type="ORF">EJ02DRAFT_487425</name>
</gene>
<name>A0A6A5S9B7_9PLEO</name>
<dbReference type="OrthoDB" id="3799625at2759"/>
<feature type="coiled-coil region" evidence="1">
    <location>
        <begin position="53"/>
        <end position="82"/>
    </location>
</feature>
<evidence type="ECO:0000256" key="2">
    <source>
        <dbReference type="SAM" id="MobiDB-lite"/>
    </source>
</evidence>
<dbReference type="Gene3D" id="2.40.70.10">
    <property type="entry name" value="Acid Proteases"/>
    <property type="match status" value="1"/>
</dbReference>
<proteinExistence type="predicted"/>
<organism evidence="3 4">
    <name type="scientific">Clathrospora elynae</name>
    <dbReference type="NCBI Taxonomy" id="706981"/>
    <lineage>
        <taxon>Eukaryota</taxon>
        <taxon>Fungi</taxon>
        <taxon>Dikarya</taxon>
        <taxon>Ascomycota</taxon>
        <taxon>Pezizomycotina</taxon>
        <taxon>Dothideomycetes</taxon>
        <taxon>Pleosporomycetidae</taxon>
        <taxon>Pleosporales</taxon>
        <taxon>Diademaceae</taxon>
        <taxon>Clathrospora</taxon>
    </lineage>
</organism>
<sequence>MVTTRASAEVQEGRPQSPTEGSATVEESTPTEAGPSQPASGVSTQEPTTITDIATLDAEIRAAEERLEITRKLKQLEHLRAQQRAVEAGDANALQGIPILANPAPTSTMGTHMPTTAPRLPRPDPPPRFEGKNRAQLNDWIRGCERFFTPENGLHTGTAQTAFASGYLGTHQIDRWERAIRATSTDPVEQDNTRTWAVMKETMLESLGTYWERVTKARERVRNAKQRHHTPSELLDFMKTQWEEIDPNTALDDSDEGHIHDFYIALDYRIRARLELAPVRWRSLVKLEEAANMHHRIVTRSNKPLAREASPDGPWEPQKRFRRSGEASLGESGGGSANRAPLNPARQYQQPKIPRNDKEGCWKSGKRTSLEQEPGSSRVGHTYTPRVIAAATSKRKVNPGEPGSSLIALEAKILGSQGWHSVKALVDTGAEASFISARVVKACGLSSVPTIGPGFMSLDGQSIRTKGSVEALYKATDHAGNTQGGKDTFCVGDIQGFDLILGMPWLEAWNPHANFVNKSIRFRSRRRY</sequence>